<evidence type="ECO:0000256" key="1">
    <source>
        <dbReference type="SAM" id="MobiDB-lite"/>
    </source>
</evidence>
<feature type="compositionally biased region" description="Basic residues" evidence="1">
    <location>
        <begin position="107"/>
        <end position="118"/>
    </location>
</feature>
<evidence type="ECO:0000313" key="3">
    <source>
        <dbReference type="Proteomes" id="UP000566819"/>
    </source>
</evidence>
<organism evidence="2 3">
    <name type="scientific">Cudoniella acicularis</name>
    <dbReference type="NCBI Taxonomy" id="354080"/>
    <lineage>
        <taxon>Eukaryota</taxon>
        <taxon>Fungi</taxon>
        <taxon>Dikarya</taxon>
        <taxon>Ascomycota</taxon>
        <taxon>Pezizomycotina</taxon>
        <taxon>Leotiomycetes</taxon>
        <taxon>Helotiales</taxon>
        <taxon>Tricladiaceae</taxon>
        <taxon>Cudoniella</taxon>
    </lineage>
</organism>
<dbReference type="Proteomes" id="UP000566819">
    <property type="component" value="Unassembled WGS sequence"/>
</dbReference>
<accession>A0A8H4R5Y5</accession>
<feature type="compositionally biased region" description="Acidic residues" evidence="1">
    <location>
        <begin position="316"/>
        <end position="340"/>
    </location>
</feature>
<gene>
    <name evidence="2" type="ORF">G7Y89_g14127</name>
</gene>
<feature type="compositionally biased region" description="Basic and acidic residues" evidence="1">
    <location>
        <begin position="492"/>
        <end position="502"/>
    </location>
</feature>
<proteinExistence type="predicted"/>
<sequence length="548" mass="60551">MATHTESTTSPTLENEYTRLHITPFNPNLLATILPPSILPNARNISYHIIQTFPEKGYGYVELPVMDAEKIKKKLNGSILKGTKVRIEKARPEKEAVIEKDEPAPPKKPKKDSSKKRKRGDETIPAAEIGERQVKRGWTTPTAVVKSSKDKDKDKKKIKSKFTTGPECLFKTVLPPNVAANTKSTDVKIEKKKRKAGKEAVVHEFAKSTKYATFLRDTSVSKNTKGVREFVEGKGWVDEGGNLVEEVKKSRKPPKPAKAAPKAPEVEAKKGGAEEEESSDDSSSSDASEDAETKIISNPAVPEVKEDSPASSSDSSSEESDSSSDESSESSEDESEDEASSESSEEKVHSRPVSRPQSSSGPPFNLSIKIPTPEISTTPIIAPGVHPLEALYKKSNPDTEAASKPDLPSFSFFGADADGDEEMEEAQDKVPLTPFTQRDFEYRGIRSAAPTPDTAHANKKFRWPSVQPDEEEDDEEDEASSSPIRKSSAGEGSKEMGKKDDAAAPESDFQKWFYEHRGDTNRAWKKRRKTVAKEKRHRENKKRQERAT</sequence>
<feature type="compositionally biased region" description="Acidic residues" evidence="1">
    <location>
        <begin position="468"/>
        <end position="479"/>
    </location>
</feature>
<reference evidence="2 3" key="1">
    <citation type="submission" date="2020-03" db="EMBL/GenBank/DDBJ databases">
        <title>Draft Genome Sequence of Cudoniella acicularis.</title>
        <authorList>
            <person name="Buettner E."/>
            <person name="Kellner H."/>
        </authorList>
    </citation>
    <scope>NUCLEOTIDE SEQUENCE [LARGE SCALE GENOMIC DNA]</scope>
    <source>
        <strain evidence="2 3">DSM 108380</strain>
    </source>
</reference>
<feature type="compositionally biased region" description="Basic and acidic residues" evidence="1">
    <location>
        <begin position="264"/>
        <end position="273"/>
    </location>
</feature>
<protein>
    <recommendedName>
        <fullName evidence="4">RRM domain-containing protein</fullName>
    </recommendedName>
</protein>
<dbReference type="EMBL" id="JAAMPI010001789">
    <property type="protein sequence ID" value="KAF4624050.1"/>
    <property type="molecule type" value="Genomic_DNA"/>
</dbReference>
<feature type="compositionally biased region" description="Basic and acidic residues" evidence="1">
    <location>
        <begin position="91"/>
        <end position="105"/>
    </location>
</feature>
<evidence type="ECO:0000313" key="2">
    <source>
        <dbReference type="EMBL" id="KAF4624050.1"/>
    </source>
</evidence>
<name>A0A8H4R5Y5_9HELO</name>
<comment type="caution">
    <text evidence="2">The sequence shown here is derived from an EMBL/GenBank/DDBJ whole genome shotgun (WGS) entry which is preliminary data.</text>
</comment>
<feature type="region of interest" description="Disordered" evidence="1">
    <location>
        <begin position="396"/>
        <end position="548"/>
    </location>
</feature>
<feature type="region of interest" description="Disordered" evidence="1">
    <location>
        <begin position="91"/>
        <end position="158"/>
    </location>
</feature>
<evidence type="ECO:0008006" key="4">
    <source>
        <dbReference type="Google" id="ProtNLM"/>
    </source>
</evidence>
<keyword evidence="3" id="KW-1185">Reference proteome</keyword>
<feature type="region of interest" description="Disordered" evidence="1">
    <location>
        <begin position="232"/>
        <end position="371"/>
    </location>
</feature>
<feature type="compositionally biased region" description="Basic residues" evidence="1">
    <location>
        <begin position="523"/>
        <end position="548"/>
    </location>
</feature>
<feature type="compositionally biased region" description="Basic and acidic residues" evidence="1">
    <location>
        <begin position="513"/>
        <end position="522"/>
    </location>
</feature>
<dbReference type="OrthoDB" id="3595585at2759"/>
<dbReference type="AlphaFoldDB" id="A0A8H4R5Y5"/>